<evidence type="ECO:0008006" key="3">
    <source>
        <dbReference type="Google" id="ProtNLM"/>
    </source>
</evidence>
<dbReference type="AlphaFoldDB" id="A0A0F9MMR6"/>
<protein>
    <recommendedName>
        <fullName evidence="3">Metal-dependent protein hydrolase</fullName>
    </recommendedName>
</protein>
<dbReference type="Pfam" id="PF03690">
    <property type="entry name" value="MYG1_exonuc"/>
    <property type="match status" value="1"/>
</dbReference>
<evidence type="ECO:0000256" key="1">
    <source>
        <dbReference type="ARBA" id="ARBA00010105"/>
    </source>
</evidence>
<dbReference type="PANTHER" id="PTHR11215">
    <property type="entry name" value="METAL DEPENDENT HYDROLASE - RELATED"/>
    <property type="match status" value="1"/>
</dbReference>
<dbReference type="EMBL" id="LAZR01009816">
    <property type="protein sequence ID" value="KKM70447.1"/>
    <property type="molecule type" value="Genomic_DNA"/>
</dbReference>
<comment type="caution">
    <text evidence="2">The sequence shown here is derived from an EMBL/GenBank/DDBJ whole genome shotgun (WGS) entry which is preliminary data.</text>
</comment>
<dbReference type="InterPro" id="IPR003226">
    <property type="entry name" value="MYG1_exonuclease"/>
</dbReference>
<sequence>MEKEIIKRSFGTHDGSFHADEVCACALLLLYDLIDKDKIYRSRDQTTINQCEYVCDVGGIYDPKIKRFDHHQKEYNGELASAGMILLYLKNQAFMDQTLFDHLNYSLIKNVDAHDIGKTENKGYSFSQIITNFIPIDYNASAKERLSAFLKAVEFSYNHLKRMQERFFYSKKCSHKVKKAMEPNQKYLLFEESIPWLDAFFESGGESHKALFVVMPTQSHYKLRAIPPDSNSRMKVRFPLPLEWAGLHGEDLQKVSKIDGAIFCHKGRFISIWKTKEDAIKALKYVFKKAGIDYGNDL</sequence>
<reference evidence="2" key="1">
    <citation type="journal article" date="2015" name="Nature">
        <title>Complex archaea that bridge the gap between prokaryotes and eukaryotes.</title>
        <authorList>
            <person name="Spang A."/>
            <person name="Saw J.H."/>
            <person name="Jorgensen S.L."/>
            <person name="Zaremba-Niedzwiedzka K."/>
            <person name="Martijn J."/>
            <person name="Lind A.E."/>
            <person name="van Eijk R."/>
            <person name="Schleper C."/>
            <person name="Guy L."/>
            <person name="Ettema T.J."/>
        </authorList>
    </citation>
    <scope>NUCLEOTIDE SEQUENCE</scope>
</reference>
<dbReference type="PANTHER" id="PTHR11215:SF1">
    <property type="entry name" value="MYG1 EXONUCLEASE"/>
    <property type="match status" value="1"/>
</dbReference>
<gene>
    <name evidence="2" type="ORF">LCGC14_1440640</name>
</gene>
<evidence type="ECO:0000313" key="2">
    <source>
        <dbReference type="EMBL" id="KKM70447.1"/>
    </source>
</evidence>
<organism evidence="2">
    <name type="scientific">marine sediment metagenome</name>
    <dbReference type="NCBI Taxonomy" id="412755"/>
    <lineage>
        <taxon>unclassified sequences</taxon>
        <taxon>metagenomes</taxon>
        <taxon>ecological metagenomes</taxon>
    </lineage>
</organism>
<comment type="similarity">
    <text evidence="1">Belongs to the MYG1 family.</text>
</comment>
<proteinExistence type="inferred from homology"/>
<name>A0A0F9MMR6_9ZZZZ</name>
<accession>A0A0F9MMR6</accession>